<organism evidence="2">
    <name type="scientific">Arundo donax</name>
    <name type="common">Giant reed</name>
    <name type="synonym">Donax arundinaceus</name>
    <dbReference type="NCBI Taxonomy" id="35708"/>
    <lineage>
        <taxon>Eukaryota</taxon>
        <taxon>Viridiplantae</taxon>
        <taxon>Streptophyta</taxon>
        <taxon>Embryophyta</taxon>
        <taxon>Tracheophyta</taxon>
        <taxon>Spermatophyta</taxon>
        <taxon>Magnoliopsida</taxon>
        <taxon>Liliopsida</taxon>
        <taxon>Poales</taxon>
        <taxon>Poaceae</taxon>
        <taxon>PACMAD clade</taxon>
        <taxon>Arundinoideae</taxon>
        <taxon>Arundineae</taxon>
        <taxon>Arundo</taxon>
    </lineage>
</organism>
<name>A0A0A8ZYF0_ARUDO</name>
<accession>A0A0A8ZYF0</accession>
<feature type="region of interest" description="Disordered" evidence="1">
    <location>
        <begin position="19"/>
        <end position="44"/>
    </location>
</feature>
<sequence length="44" mass="4905">MLGATFLALARAMWLKRETARAGPPRTEEEAGARATTVRSWLME</sequence>
<proteinExistence type="predicted"/>
<protein>
    <submittedName>
        <fullName evidence="2">Uncharacterized protein</fullName>
    </submittedName>
</protein>
<evidence type="ECO:0000256" key="1">
    <source>
        <dbReference type="SAM" id="MobiDB-lite"/>
    </source>
</evidence>
<reference evidence="2" key="2">
    <citation type="journal article" date="2015" name="Data Brief">
        <title>Shoot transcriptome of the giant reed, Arundo donax.</title>
        <authorList>
            <person name="Barrero R.A."/>
            <person name="Guerrero F.D."/>
            <person name="Moolhuijzen P."/>
            <person name="Goolsby J.A."/>
            <person name="Tidwell J."/>
            <person name="Bellgard S.E."/>
            <person name="Bellgard M.I."/>
        </authorList>
    </citation>
    <scope>NUCLEOTIDE SEQUENCE</scope>
    <source>
        <tissue evidence="2">Shoot tissue taken approximately 20 cm above the soil surface</tissue>
    </source>
</reference>
<evidence type="ECO:0000313" key="2">
    <source>
        <dbReference type="EMBL" id="JAD41780.1"/>
    </source>
</evidence>
<reference evidence="2" key="1">
    <citation type="submission" date="2014-09" db="EMBL/GenBank/DDBJ databases">
        <authorList>
            <person name="Magalhaes I.L.F."/>
            <person name="Oliveira U."/>
            <person name="Santos F.R."/>
            <person name="Vidigal T.H.D.A."/>
            <person name="Brescovit A.D."/>
            <person name="Santos A.J."/>
        </authorList>
    </citation>
    <scope>NUCLEOTIDE SEQUENCE</scope>
    <source>
        <tissue evidence="2">Shoot tissue taken approximately 20 cm above the soil surface</tissue>
    </source>
</reference>
<dbReference type="EMBL" id="GBRH01256115">
    <property type="protein sequence ID" value="JAD41780.1"/>
    <property type="molecule type" value="Transcribed_RNA"/>
</dbReference>
<feature type="compositionally biased region" description="Basic and acidic residues" evidence="1">
    <location>
        <begin position="19"/>
        <end position="32"/>
    </location>
</feature>
<dbReference type="AlphaFoldDB" id="A0A0A8ZYF0"/>